<evidence type="ECO:0000313" key="1">
    <source>
        <dbReference type="EMBL" id="CAF1639288.1"/>
    </source>
</evidence>
<evidence type="ECO:0000313" key="3">
    <source>
        <dbReference type="Proteomes" id="UP000682733"/>
    </source>
</evidence>
<feature type="non-terminal residue" evidence="2">
    <location>
        <position position="1"/>
    </location>
</feature>
<dbReference type="AlphaFoldDB" id="A0A8S2X451"/>
<dbReference type="Proteomes" id="UP000682733">
    <property type="component" value="Unassembled WGS sequence"/>
</dbReference>
<proteinExistence type="predicted"/>
<sequence length="74" mass="8275">DLYENTRTKTAVVSAISTRTHRYAFHHQQQDDADEYCASKESHCVKDLTKDASSTTSLFSISPSEIPWPPGSET</sequence>
<comment type="caution">
    <text evidence="2">The sequence shown here is derived from an EMBL/GenBank/DDBJ whole genome shotgun (WGS) entry which is preliminary data.</text>
</comment>
<protein>
    <submittedName>
        <fullName evidence="2">Uncharacterized protein</fullName>
    </submittedName>
</protein>
<dbReference type="EMBL" id="CAJOBA010088443">
    <property type="protein sequence ID" value="CAF4473600.1"/>
    <property type="molecule type" value="Genomic_DNA"/>
</dbReference>
<accession>A0A8S2X451</accession>
<name>A0A8S2X451_9BILA</name>
<dbReference type="Proteomes" id="UP000677228">
    <property type="component" value="Unassembled WGS sequence"/>
</dbReference>
<organism evidence="2 3">
    <name type="scientific">Didymodactylos carnosus</name>
    <dbReference type="NCBI Taxonomy" id="1234261"/>
    <lineage>
        <taxon>Eukaryota</taxon>
        <taxon>Metazoa</taxon>
        <taxon>Spiralia</taxon>
        <taxon>Gnathifera</taxon>
        <taxon>Rotifera</taxon>
        <taxon>Eurotatoria</taxon>
        <taxon>Bdelloidea</taxon>
        <taxon>Philodinida</taxon>
        <taxon>Philodinidae</taxon>
        <taxon>Didymodactylos</taxon>
    </lineage>
</organism>
<gene>
    <name evidence="1" type="ORF">OVA965_LOCUS44175</name>
    <name evidence="2" type="ORF">TMI583_LOCUS46813</name>
</gene>
<reference evidence="2" key="1">
    <citation type="submission" date="2021-02" db="EMBL/GenBank/DDBJ databases">
        <authorList>
            <person name="Nowell W R."/>
        </authorList>
    </citation>
    <scope>NUCLEOTIDE SEQUENCE</scope>
</reference>
<dbReference type="EMBL" id="CAJNOK010061781">
    <property type="protein sequence ID" value="CAF1639288.1"/>
    <property type="molecule type" value="Genomic_DNA"/>
</dbReference>
<evidence type="ECO:0000313" key="2">
    <source>
        <dbReference type="EMBL" id="CAF4473600.1"/>
    </source>
</evidence>